<evidence type="ECO:0000313" key="2">
    <source>
        <dbReference type="WBParaSite" id="BTMF_0000357601-mRNA-1"/>
    </source>
</evidence>
<protein>
    <submittedName>
        <fullName evidence="2">PID domain-containing protein</fullName>
    </submittedName>
</protein>
<dbReference type="STRING" id="42155.A0A0R3QB54"/>
<proteinExistence type="predicted"/>
<sequence>LNVGGREDASVVFVRDFAFRAFNICAGRGFVCVKERLDVYAICTCYLFESTLEYDFCESIAQMSAIVMDDQYDQQMRDDDSIELKSDSDNSKKRRYATKRAFLVNDSHCSAPSSSPHSSPVDASVPTDFSSGELNDAIQTYSRCK</sequence>
<organism evidence="2">
    <name type="scientific">Brugia timori</name>
    <dbReference type="NCBI Taxonomy" id="42155"/>
    <lineage>
        <taxon>Eukaryota</taxon>
        <taxon>Metazoa</taxon>
        <taxon>Ecdysozoa</taxon>
        <taxon>Nematoda</taxon>
        <taxon>Chromadorea</taxon>
        <taxon>Rhabditida</taxon>
        <taxon>Spirurina</taxon>
        <taxon>Spiruromorpha</taxon>
        <taxon>Filarioidea</taxon>
        <taxon>Onchocercidae</taxon>
        <taxon>Brugia</taxon>
    </lineage>
</organism>
<reference evidence="2" key="1">
    <citation type="submission" date="2017-02" db="UniProtKB">
        <authorList>
            <consortium name="WormBaseParasite"/>
        </authorList>
    </citation>
    <scope>IDENTIFICATION</scope>
</reference>
<accession>A0A0R3QB54</accession>
<feature type="region of interest" description="Disordered" evidence="1">
    <location>
        <begin position="107"/>
        <end position="145"/>
    </location>
</feature>
<feature type="compositionally biased region" description="Polar residues" evidence="1">
    <location>
        <begin position="127"/>
        <end position="145"/>
    </location>
</feature>
<feature type="compositionally biased region" description="Low complexity" evidence="1">
    <location>
        <begin position="107"/>
        <end position="126"/>
    </location>
</feature>
<name>A0A0R3QB54_9BILA</name>
<dbReference type="WBParaSite" id="BTMF_0000357601-mRNA-1">
    <property type="protein sequence ID" value="BTMF_0000357601-mRNA-1"/>
    <property type="gene ID" value="BTMF_0000357601"/>
</dbReference>
<dbReference type="AlphaFoldDB" id="A0A0R3QB54"/>
<evidence type="ECO:0000256" key="1">
    <source>
        <dbReference type="SAM" id="MobiDB-lite"/>
    </source>
</evidence>